<dbReference type="Proteomes" id="UP001292079">
    <property type="component" value="Unassembled WGS sequence"/>
</dbReference>
<evidence type="ECO:0000256" key="1">
    <source>
        <dbReference type="ARBA" id="ARBA00004651"/>
    </source>
</evidence>
<feature type="transmembrane region" description="Helical" evidence="12">
    <location>
        <begin position="254"/>
        <end position="273"/>
    </location>
</feature>
<protein>
    <recommendedName>
        <fullName evidence="15">Sodium-dependent multivitamin transporter</fullName>
    </recommendedName>
</protein>
<keyword evidence="9 12" id="KW-0472">Membrane</keyword>
<evidence type="ECO:0000256" key="5">
    <source>
        <dbReference type="ARBA" id="ARBA00022692"/>
    </source>
</evidence>
<feature type="transmembrane region" description="Helical" evidence="12">
    <location>
        <begin position="99"/>
        <end position="122"/>
    </location>
</feature>
<organism evidence="13 14">
    <name type="scientific">Schistosoma mekongi</name>
    <name type="common">Parasitic worm</name>
    <dbReference type="NCBI Taxonomy" id="38744"/>
    <lineage>
        <taxon>Eukaryota</taxon>
        <taxon>Metazoa</taxon>
        <taxon>Spiralia</taxon>
        <taxon>Lophotrochozoa</taxon>
        <taxon>Platyhelminthes</taxon>
        <taxon>Trematoda</taxon>
        <taxon>Digenea</taxon>
        <taxon>Strigeidida</taxon>
        <taxon>Schistosomatoidea</taxon>
        <taxon>Schistosomatidae</taxon>
        <taxon>Schistosoma</taxon>
    </lineage>
</organism>
<evidence type="ECO:0000313" key="14">
    <source>
        <dbReference type="Proteomes" id="UP001292079"/>
    </source>
</evidence>
<keyword evidence="6 12" id="KW-1133">Transmembrane helix</keyword>
<keyword evidence="7" id="KW-0915">Sodium</keyword>
<comment type="subcellular location">
    <subcellularLocation>
        <location evidence="1">Cell membrane</location>
        <topology evidence="1">Multi-pass membrane protein</topology>
    </subcellularLocation>
</comment>
<feature type="transmembrane region" description="Helical" evidence="12">
    <location>
        <begin position="143"/>
        <end position="168"/>
    </location>
</feature>
<evidence type="ECO:0000256" key="9">
    <source>
        <dbReference type="ARBA" id="ARBA00023136"/>
    </source>
</evidence>
<evidence type="ECO:0000256" key="2">
    <source>
        <dbReference type="ARBA" id="ARBA00006434"/>
    </source>
</evidence>
<dbReference type="NCBIfam" id="TIGR00813">
    <property type="entry name" value="sss"/>
    <property type="match status" value="1"/>
</dbReference>
<dbReference type="InterPro" id="IPR051163">
    <property type="entry name" value="Sodium:Solute_Symporter_SSF"/>
</dbReference>
<reference evidence="13" key="2">
    <citation type="journal article" date="2023" name="Infect Dis Poverty">
        <title>Chromosome-scale genome of the human blood fluke Schistosoma mekongi and its implications for public health.</title>
        <authorList>
            <person name="Zhou M."/>
            <person name="Xu L."/>
            <person name="Xu D."/>
            <person name="Chen W."/>
            <person name="Khan J."/>
            <person name="Hu Y."/>
            <person name="Huang H."/>
            <person name="Wei H."/>
            <person name="Zhang Y."/>
            <person name="Chusongsang P."/>
            <person name="Tanasarnprasert K."/>
            <person name="Hu X."/>
            <person name="Limpanont Y."/>
            <person name="Lv Z."/>
        </authorList>
    </citation>
    <scope>NUCLEOTIDE SEQUENCE</scope>
    <source>
        <strain evidence="13">LV_2022a</strain>
    </source>
</reference>
<dbReference type="EMBL" id="JALJAT010000001">
    <property type="protein sequence ID" value="KAK4475702.1"/>
    <property type="molecule type" value="Genomic_DNA"/>
</dbReference>
<evidence type="ECO:0000256" key="8">
    <source>
        <dbReference type="ARBA" id="ARBA00023065"/>
    </source>
</evidence>
<dbReference type="InterPro" id="IPR038377">
    <property type="entry name" value="Na/Glc_symporter_sf"/>
</dbReference>
<keyword evidence="8" id="KW-0406">Ion transport</keyword>
<evidence type="ECO:0000313" key="13">
    <source>
        <dbReference type="EMBL" id="KAK4475702.1"/>
    </source>
</evidence>
<feature type="transmembrane region" description="Helical" evidence="12">
    <location>
        <begin position="339"/>
        <end position="364"/>
    </location>
</feature>
<dbReference type="PANTHER" id="PTHR42985">
    <property type="entry name" value="SODIUM-COUPLED MONOCARBOXYLATE TRANSPORTER"/>
    <property type="match status" value="1"/>
</dbReference>
<dbReference type="GO" id="GO:0006814">
    <property type="term" value="P:sodium ion transport"/>
    <property type="evidence" value="ECO:0007669"/>
    <property type="project" value="UniProtKB-KW"/>
</dbReference>
<evidence type="ECO:0000256" key="11">
    <source>
        <dbReference type="RuleBase" id="RU362091"/>
    </source>
</evidence>
<name>A0AAE1ZLZ0_SCHME</name>
<dbReference type="GO" id="GO:0015293">
    <property type="term" value="F:symporter activity"/>
    <property type="evidence" value="ECO:0007669"/>
    <property type="project" value="TreeGrafter"/>
</dbReference>
<evidence type="ECO:0000256" key="7">
    <source>
        <dbReference type="ARBA" id="ARBA00023053"/>
    </source>
</evidence>
<keyword evidence="14" id="KW-1185">Reference proteome</keyword>
<feature type="transmembrane region" description="Helical" evidence="12">
    <location>
        <begin position="200"/>
        <end position="223"/>
    </location>
</feature>
<proteinExistence type="inferred from homology"/>
<evidence type="ECO:0000256" key="4">
    <source>
        <dbReference type="ARBA" id="ARBA00022475"/>
    </source>
</evidence>
<feature type="transmembrane region" description="Helical" evidence="12">
    <location>
        <begin position="541"/>
        <end position="565"/>
    </location>
</feature>
<feature type="transmembrane region" description="Helical" evidence="12">
    <location>
        <begin position="294"/>
        <end position="319"/>
    </location>
</feature>
<reference evidence="13" key="1">
    <citation type="submission" date="2022-04" db="EMBL/GenBank/DDBJ databases">
        <authorList>
            <person name="Xu L."/>
            <person name="Lv Z."/>
        </authorList>
    </citation>
    <scope>NUCLEOTIDE SEQUENCE</scope>
    <source>
        <strain evidence="13">LV_2022a</strain>
    </source>
</reference>
<keyword evidence="10" id="KW-0739">Sodium transport</keyword>
<comment type="caution">
    <text evidence="13">The sequence shown here is derived from an EMBL/GenBank/DDBJ whole genome shotgun (WGS) entry which is preliminary data.</text>
</comment>
<dbReference type="AlphaFoldDB" id="A0AAE1ZLZ0"/>
<dbReference type="Gene3D" id="1.20.1730.10">
    <property type="entry name" value="Sodium/glucose cotransporter"/>
    <property type="match status" value="1"/>
</dbReference>
<feature type="transmembrane region" description="Helical" evidence="12">
    <location>
        <begin position="6"/>
        <end position="26"/>
    </location>
</feature>
<dbReference type="Pfam" id="PF00474">
    <property type="entry name" value="SSF"/>
    <property type="match status" value="1"/>
</dbReference>
<evidence type="ECO:0000256" key="3">
    <source>
        <dbReference type="ARBA" id="ARBA00022448"/>
    </source>
</evidence>
<feature type="transmembrane region" description="Helical" evidence="12">
    <location>
        <begin position="463"/>
        <end position="482"/>
    </location>
</feature>
<keyword evidence="5 12" id="KW-0812">Transmembrane</keyword>
<evidence type="ECO:0008006" key="15">
    <source>
        <dbReference type="Google" id="ProtNLM"/>
    </source>
</evidence>
<comment type="similarity">
    <text evidence="2 11">Belongs to the sodium:solute symporter (SSF) (TC 2.A.21) family.</text>
</comment>
<dbReference type="PROSITE" id="PS50283">
    <property type="entry name" value="NA_SOLUT_SYMP_3"/>
    <property type="match status" value="1"/>
</dbReference>
<feature type="transmembrane region" description="Helical" evidence="12">
    <location>
        <begin position="403"/>
        <end position="422"/>
    </location>
</feature>
<dbReference type="InterPro" id="IPR001734">
    <property type="entry name" value="Na/solute_symporter"/>
</dbReference>
<gene>
    <name evidence="13" type="ORF">MN116_000639</name>
</gene>
<sequence>MLPTFHWSDYLIFVILLVCYSLIGIYHRYHDVILQKLTVCFPGISLKPKLKKKMDVEELFLGDRNLPLLPIVGSVMASFLSAVGILGTASEAYQCGIQFILLVGGYCIGFPIAAYVYMPVFYKLRLSSAHEYLEMRFGRLVRWLASLVFLLQMTVYISVALYAPALAFSQVSGLPIWISILSTGLVATFYTAIGGIRAVVWVDLFQMIILTCGLCLITLLITLKVGGFQRLWSIVLEGQRVQTFDFSVNPLKQHTLWTLVIGGTGLILSIFGANQTQIQRYLACRDLKTARRAILLNIPLTSVFVAIELFTGLSIYAYFAGCDPVLDGSIMRYDQILPYAVMVLFNGVVLIRGIFLSVIFAASLSTVSSGVNSLASVCLEDLIRPLYIHWKGVDISERGKYRLALFLGLLFGISTVGLAFIFSLSSSHVLKISFSLFGAIGGPILTVFTVGIFFPCINSKGGLCALISSFAIGLWLCIGAAFTNSGKTCDRLSLTISECSSTILQNISSPATTVFNAAINTAVTMNTNISETRWSIYSLSYLYYSTACLIVGIPVGLIISAITGFNSRSPVNPRLLAWQVRAFYRHMPNWLPPQTENDQEIHPLPSTCSQTTEMHNSFTVVNMKLPRLQTSNREMLSLGDDDKLKDLNICQKNELS</sequence>
<feature type="transmembrane region" description="Helical" evidence="12">
    <location>
        <begin position="434"/>
        <end position="456"/>
    </location>
</feature>
<evidence type="ECO:0000256" key="10">
    <source>
        <dbReference type="ARBA" id="ARBA00023201"/>
    </source>
</evidence>
<evidence type="ECO:0000256" key="6">
    <source>
        <dbReference type="ARBA" id="ARBA00022989"/>
    </source>
</evidence>
<feature type="transmembrane region" description="Helical" evidence="12">
    <location>
        <begin position="68"/>
        <end position="87"/>
    </location>
</feature>
<dbReference type="CDD" id="cd11492">
    <property type="entry name" value="SLC5sbd_NIS-SMVT"/>
    <property type="match status" value="1"/>
</dbReference>
<feature type="transmembrane region" description="Helical" evidence="12">
    <location>
        <begin position="174"/>
        <end position="193"/>
    </location>
</feature>
<dbReference type="PANTHER" id="PTHR42985:SF2">
    <property type="entry name" value="SODIUM-DEPENDENT MULTIVITAMIN TRANSPORTER"/>
    <property type="match status" value="1"/>
</dbReference>
<evidence type="ECO:0000256" key="12">
    <source>
        <dbReference type="SAM" id="Phobius"/>
    </source>
</evidence>
<accession>A0AAE1ZLZ0</accession>
<keyword evidence="4" id="KW-1003">Cell membrane</keyword>
<dbReference type="GO" id="GO:0005886">
    <property type="term" value="C:plasma membrane"/>
    <property type="evidence" value="ECO:0007669"/>
    <property type="project" value="UniProtKB-SubCell"/>
</dbReference>
<keyword evidence="3" id="KW-0813">Transport</keyword>